<feature type="binding site" evidence="3">
    <location>
        <begin position="204"/>
        <end position="207"/>
    </location>
    <ligand>
        <name>GTP</name>
        <dbReference type="ChEBI" id="CHEBI:37565"/>
    </ligand>
</feature>
<dbReference type="GO" id="GO:0046872">
    <property type="term" value="F:metal ion binding"/>
    <property type="evidence" value="ECO:0007669"/>
    <property type="project" value="UniProtKB-KW"/>
</dbReference>
<dbReference type="PRINTS" id="PR00449">
    <property type="entry name" value="RASTRNSFRMNG"/>
</dbReference>
<dbReference type="PROSITE" id="PS51417">
    <property type="entry name" value="ARF"/>
    <property type="match status" value="1"/>
</dbReference>
<feature type="binding site" evidence="3">
    <location>
        <begin position="77"/>
        <end position="84"/>
    </location>
    <ligand>
        <name>GTP</name>
        <dbReference type="ChEBI" id="CHEBI:37565"/>
    </ligand>
</feature>
<organism evidence="6 7">
    <name type="scientific">Triparma retinervis</name>
    <dbReference type="NCBI Taxonomy" id="2557542"/>
    <lineage>
        <taxon>Eukaryota</taxon>
        <taxon>Sar</taxon>
        <taxon>Stramenopiles</taxon>
        <taxon>Ochrophyta</taxon>
        <taxon>Bolidophyceae</taxon>
        <taxon>Parmales</taxon>
        <taxon>Triparmaceae</taxon>
        <taxon>Triparma</taxon>
    </lineage>
</organism>
<dbReference type="OrthoDB" id="41266at2759"/>
<dbReference type="InterPro" id="IPR027417">
    <property type="entry name" value="P-loop_NTPase"/>
</dbReference>
<sequence>MSSTNDDSDGMNTGLSRQSSNAISKTAAYNKIGTSEGRQAKDRKSQLVNYLSASFKLTSSSSALKMMLKAHSILLIGPASAGKTLFLKSLVRQCEVFTMRKLKKNSTQLQLKSLPNLTVSTFPTIGVEKVNCTYDSLPLTITEVGSSLSPMWPQYFDAAATIWFVVDCSSMSRLSSAKVELCNLFNSLMQGKSKDARPVAVILNKVDLSSAAQVKAIGRHLRLATLGEEFAKFAKRPVDDMAKVFEISAFTGFNVEKVLEWVRRKGGG</sequence>
<name>A0A9W7FHY4_9STRA</name>
<dbReference type="Gene3D" id="3.40.50.300">
    <property type="entry name" value="P-loop containing nucleotide triphosphate hydrolases"/>
    <property type="match status" value="1"/>
</dbReference>
<keyword evidence="4" id="KW-0479">Metal-binding</keyword>
<feature type="binding site" evidence="4">
    <location>
        <position position="124"/>
    </location>
    <ligand>
        <name>Mg(2+)</name>
        <dbReference type="ChEBI" id="CHEBI:18420"/>
    </ligand>
</feature>
<dbReference type="InterPro" id="IPR006689">
    <property type="entry name" value="Small_GTPase_ARF/SAR"/>
</dbReference>
<feature type="region of interest" description="Disordered" evidence="5">
    <location>
        <begin position="1"/>
        <end position="22"/>
    </location>
</feature>
<dbReference type="PANTHER" id="PTHR46688">
    <property type="entry name" value="ADP-RIBOSYLATION FACTOR-LIKE PROTEIN 16"/>
    <property type="match status" value="1"/>
</dbReference>
<evidence type="ECO:0000256" key="3">
    <source>
        <dbReference type="PIRSR" id="PIRSR606689-1"/>
    </source>
</evidence>
<evidence type="ECO:0000256" key="4">
    <source>
        <dbReference type="PIRSR" id="PIRSR606689-2"/>
    </source>
</evidence>
<gene>
    <name evidence="6" type="ORF">TrRE_jg1902</name>
</gene>
<dbReference type="AlphaFoldDB" id="A0A9W7FHY4"/>
<dbReference type="GO" id="GO:0003924">
    <property type="term" value="F:GTPase activity"/>
    <property type="evidence" value="ECO:0007669"/>
    <property type="project" value="InterPro"/>
</dbReference>
<keyword evidence="7" id="KW-1185">Reference proteome</keyword>
<proteinExistence type="predicted"/>
<protein>
    <recommendedName>
        <fullName evidence="8">ADP-ribosylation factor-like protein 16</fullName>
    </recommendedName>
</protein>
<dbReference type="PANTHER" id="PTHR46688:SF1">
    <property type="entry name" value="ADP-RIBOSYLATION FACTOR-LIKE PROTEIN 16"/>
    <property type="match status" value="1"/>
</dbReference>
<dbReference type="Pfam" id="PF00025">
    <property type="entry name" value="Arf"/>
    <property type="match status" value="1"/>
</dbReference>
<feature type="binding site" evidence="4">
    <location>
        <position position="84"/>
    </location>
    <ligand>
        <name>Mg(2+)</name>
        <dbReference type="ChEBI" id="CHEBI:18420"/>
    </ligand>
</feature>
<evidence type="ECO:0000313" key="6">
    <source>
        <dbReference type="EMBL" id="GMI12368.1"/>
    </source>
</evidence>
<dbReference type="Proteomes" id="UP001165082">
    <property type="component" value="Unassembled WGS sequence"/>
</dbReference>
<evidence type="ECO:0000256" key="1">
    <source>
        <dbReference type="ARBA" id="ARBA00022741"/>
    </source>
</evidence>
<keyword evidence="2 3" id="KW-0342">GTP-binding</keyword>
<evidence type="ECO:0000256" key="5">
    <source>
        <dbReference type="SAM" id="MobiDB-lite"/>
    </source>
</evidence>
<accession>A0A9W7FHY4</accession>
<reference evidence="6" key="1">
    <citation type="submission" date="2022-07" db="EMBL/GenBank/DDBJ databases">
        <title>Genome analysis of Parmales, a sister group of diatoms, reveals the evolutionary specialization of diatoms from phago-mixotrophs to photoautotrophs.</title>
        <authorList>
            <person name="Ban H."/>
            <person name="Sato S."/>
            <person name="Yoshikawa S."/>
            <person name="Kazumasa Y."/>
            <person name="Nakamura Y."/>
            <person name="Ichinomiya M."/>
            <person name="Saitoh K."/>
            <person name="Sato N."/>
            <person name="Blanc-Mathieu R."/>
            <person name="Endo H."/>
            <person name="Kuwata A."/>
            <person name="Ogata H."/>
        </authorList>
    </citation>
    <scope>NUCLEOTIDE SEQUENCE</scope>
</reference>
<dbReference type="EMBL" id="BRXZ01000472">
    <property type="protein sequence ID" value="GMI12368.1"/>
    <property type="molecule type" value="Genomic_DNA"/>
</dbReference>
<dbReference type="SUPFAM" id="SSF52540">
    <property type="entry name" value="P-loop containing nucleoside triphosphate hydrolases"/>
    <property type="match status" value="1"/>
</dbReference>
<evidence type="ECO:0008006" key="8">
    <source>
        <dbReference type="Google" id="ProtNLM"/>
    </source>
</evidence>
<keyword evidence="4" id="KW-0460">Magnesium</keyword>
<keyword evidence="1 3" id="KW-0547">Nucleotide-binding</keyword>
<evidence type="ECO:0000313" key="7">
    <source>
        <dbReference type="Proteomes" id="UP001165082"/>
    </source>
</evidence>
<comment type="caution">
    <text evidence="6">The sequence shown here is derived from an EMBL/GenBank/DDBJ whole genome shotgun (WGS) entry which is preliminary data.</text>
</comment>
<dbReference type="GO" id="GO:0005525">
    <property type="term" value="F:GTP binding"/>
    <property type="evidence" value="ECO:0007669"/>
    <property type="project" value="UniProtKB-KW"/>
</dbReference>
<evidence type="ECO:0000256" key="2">
    <source>
        <dbReference type="ARBA" id="ARBA00023134"/>
    </source>
</evidence>